<dbReference type="EMBL" id="BGPR01057492">
    <property type="protein sequence ID" value="GBO33801.1"/>
    <property type="molecule type" value="Genomic_DNA"/>
</dbReference>
<dbReference type="OrthoDB" id="6437038at2759"/>
<dbReference type="AlphaFoldDB" id="A0A4Y2WA71"/>
<evidence type="ECO:0000313" key="2">
    <source>
        <dbReference type="Proteomes" id="UP000499080"/>
    </source>
</evidence>
<sequence length="147" mass="17401">MTFIRFKTKYGGLSKFHRNLRQYAHQAFEDLCNCNSKEELNKVINSIHLKPVIICKRLYRLKKQEINKPPAWWTQDLTIMKKRVGAFRKMAQRSPTELRQASCIISSRERAQYSRNLVKTRRRAGRKFCMEASNPFGKQYKAIFRAG</sequence>
<keyword evidence="2" id="KW-1185">Reference proteome</keyword>
<protein>
    <submittedName>
        <fullName evidence="1">Uncharacterized protein</fullName>
    </submittedName>
</protein>
<gene>
    <name evidence="1" type="ORF">AVEN_20533_1</name>
</gene>
<comment type="caution">
    <text evidence="1">The sequence shown here is derived from an EMBL/GenBank/DDBJ whole genome shotgun (WGS) entry which is preliminary data.</text>
</comment>
<proteinExistence type="predicted"/>
<dbReference type="Proteomes" id="UP000499080">
    <property type="component" value="Unassembled WGS sequence"/>
</dbReference>
<name>A0A4Y2WA71_ARAVE</name>
<evidence type="ECO:0000313" key="1">
    <source>
        <dbReference type="EMBL" id="GBO33801.1"/>
    </source>
</evidence>
<reference evidence="1 2" key="1">
    <citation type="journal article" date="2019" name="Sci. Rep.">
        <title>Orb-weaving spider Araneus ventricosus genome elucidates the spidroin gene catalogue.</title>
        <authorList>
            <person name="Kono N."/>
            <person name="Nakamura H."/>
            <person name="Ohtoshi R."/>
            <person name="Moran D.A.P."/>
            <person name="Shinohara A."/>
            <person name="Yoshida Y."/>
            <person name="Fujiwara M."/>
            <person name="Mori M."/>
            <person name="Tomita M."/>
            <person name="Arakawa K."/>
        </authorList>
    </citation>
    <scope>NUCLEOTIDE SEQUENCE [LARGE SCALE GENOMIC DNA]</scope>
</reference>
<organism evidence="1 2">
    <name type="scientific">Araneus ventricosus</name>
    <name type="common">Orbweaver spider</name>
    <name type="synonym">Epeira ventricosa</name>
    <dbReference type="NCBI Taxonomy" id="182803"/>
    <lineage>
        <taxon>Eukaryota</taxon>
        <taxon>Metazoa</taxon>
        <taxon>Ecdysozoa</taxon>
        <taxon>Arthropoda</taxon>
        <taxon>Chelicerata</taxon>
        <taxon>Arachnida</taxon>
        <taxon>Araneae</taxon>
        <taxon>Araneomorphae</taxon>
        <taxon>Entelegynae</taxon>
        <taxon>Araneoidea</taxon>
        <taxon>Araneidae</taxon>
        <taxon>Araneus</taxon>
    </lineage>
</organism>
<accession>A0A4Y2WA71</accession>